<accession>A0AAV7RTR1</accession>
<evidence type="ECO:0000313" key="2">
    <source>
        <dbReference type="Proteomes" id="UP001066276"/>
    </source>
</evidence>
<dbReference type="EMBL" id="JANPWB010000009">
    <property type="protein sequence ID" value="KAJ1156164.1"/>
    <property type="molecule type" value="Genomic_DNA"/>
</dbReference>
<sequence length="82" mass="9105">MREPDLETRILDRIAAEKFRLITKDGLQWFRCPETRTAGLTAARKRDAVTTVIQADDFLLLNEQQKAPFGGGLSGSNQKASA</sequence>
<evidence type="ECO:0000313" key="1">
    <source>
        <dbReference type="EMBL" id="KAJ1156164.1"/>
    </source>
</evidence>
<protein>
    <submittedName>
        <fullName evidence="1">Uncharacterized protein</fullName>
    </submittedName>
</protein>
<proteinExistence type="predicted"/>
<dbReference type="AlphaFoldDB" id="A0AAV7RTR1"/>
<keyword evidence="2" id="KW-1185">Reference proteome</keyword>
<comment type="caution">
    <text evidence="1">The sequence shown here is derived from an EMBL/GenBank/DDBJ whole genome shotgun (WGS) entry which is preliminary data.</text>
</comment>
<name>A0AAV7RTR1_PLEWA</name>
<reference evidence="1" key="1">
    <citation type="journal article" date="2022" name="bioRxiv">
        <title>Sequencing and chromosome-scale assembly of the giantPleurodeles waltlgenome.</title>
        <authorList>
            <person name="Brown T."/>
            <person name="Elewa A."/>
            <person name="Iarovenko S."/>
            <person name="Subramanian E."/>
            <person name="Araus A.J."/>
            <person name="Petzold A."/>
            <person name="Susuki M."/>
            <person name="Suzuki K.-i.T."/>
            <person name="Hayashi T."/>
            <person name="Toyoda A."/>
            <person name="Oliveira C."/>
            <person name="Osipova E."/>
            <person name="Leigh N.D."/>
            <person name="Simon A."/>
            <person name="Yun M.H."/>
        </authorList>
    </citation>
    <scope>NUCLEOTIDE SEQUENCE</scope>
    <source>
        <strain evidence="1">20211129_DDA</strain>
        <tissue evidence="1">Liver</tissue>
    </source>
</reference>
<gene>
    <name evidence="1" type="ORF">NDU88_008888</name>
</gene>
<organism evidence="1 2">
    <name type="scientific">Pleurodeles waltl</name>
    <name type="common">Iberian ribbed newt</name>
    <dbReference type="NCBI Taxonomy" id="8319"/>
    <lineage>
        <taxon>Eukaryota</taxon>
        <taxon>Metazoa</taxon>
        <taxon>Chordata</taxon>
        <taxon>Craniata</taxon>
        <taxon>Vertebrata</taxon>
        <taxon>Euteleostomi</taxon>
        <taxon>Amphibia</taxon>
        <taxon>Batrachia</taxon>
        <taxon>Caudata</taxon>
        <taxon>Salamandroidea</taxon>
        <taxon>Salamandridae</taxon>
        <taxon>Pleurodelinae</taxon>
        <taxon>Pleurodeles</taxon>
    </lineage>
</organism>
<dbReference type="Proteomes" id="UP001066276">
    <property type="component" value="Chromosome 5"/>
</dbReference>